<dbReference type="PROSITE" id="PS50802">
    <property type="entry name" value="OTU"/>
    <property type="match status" value="1"/>
</dbReference>
<evidence type="ECO:0000256" key="1">
    <source>
        <dbReference type="SAM" id="MobiDB-lite"/>
    </source>
</evidence>
<dbReference type="PANTHER" id="PTHR12419:SF115">
    <property type="entry name" value="PROTEIN OVARIAN TUMOR LOCUS-RELATED"/>
    <property type="match status" value="1"/>
</dbReference>
<organism evidence="3 4">
    <name type="scientific">Ridgeia piscesae</name>
    <name type="common">Tubeworm</name>
    <dbReference type="NCBI Taxonomy" id="27915"/>
    <lineage>
        <taxon>Eukaryota</taxon>
        <taxon>Metazoa</taxon>
        <taxon>Spiralia</taxon>
        <taxon>Lophotrochozoa</taxon>
        <taxon>Annelida</taxon>
        <taxon>Polychaeta</taxon>
        <taxon>Sedentaria</taxon>
        <taxon>Canalipalpata</taxon>
        <taxon>Sabellida</taxon>
        <taxon>Siboglinidae</taxon>
        <taxon>Ridgeia</taxon>
    </lineage>
</organism>
<dbReference type="Pfam" id="PF02338">
    <property type="entry name" value="OTU"/>
    <property type="match status" value="1"/>
</dbReference>
<comment type="caution">
    <text evidence="3">The sequence shown here is derived from an EMBL/GenBank/DDBJ whole genome shotgun (WGS) entry which is preliminary data.</text>
</comment>
<sequence length="988" mass="107653">MKLREDCVHYLDMHQQQFQLLVEGPFDQHVNNLRSRWEWAGQVEIAAMSLMYKCDFIIYQHVGKPPENITKNQFEKKVILAFSDGKQYDSVYPNSYIESSAICQSILYELLYSHVFGLEQSVEQAESMVAHKPHKFRQDSLSSNPELADSPTPDGSGDSTLTDSATTVNKQDEKRENGHKGAPFPYKVARALSPNCYRNVEFDLWLDSKKEHGDTEEAQFVPGDKCQVTLTEHPNKTFNAHIQELAPSHGPVTVFVEELGEKHQVPLSSLTALPQTHKNHASRDWMLATGGKNYRQLSGYYQKAPLSDLEPQGANRKRRGRRKVQGISHGCVQFRPPYGGRQAINAAGHPLKGAALEDSLRFLSLRDRCTFYKANVNHAWSYPPHPRFDRRLCRGQQHHYGNSHRNQAESNVNGDGSSRSKSVEDCITFENVPQTDELPPGACEGQQEFPAPPKGQVYGGGQGSYRQQWGHRPNGNYMQESGNGAAEPEDPAGMDMSGLRLADRECGTAHPATQPIPIPQPTSSQPYPPDTAPCTSRCDQTPLSVPYYPATTSSQNLIQPVGSIAGQPNLIMPPGGVPYYPYLIVPHADNMAGPINLNVAPSSDPGGCDLPHNDLASLRFFYNLGVEYYRMLPKIPSPPQPPFSNYVNGQMIYGAPPMMVPPPPEVFAVSASVAEDESAGGYEGVDKYDSECGRGKRQVVYVDVTDTGKCTCGGHDSGCISDVSSCGNGENADSCLSDDAPDRFPATHANDGIGDSHSDSSSQHSVSSTCGGARSNNVLAVPSCSQADDRTQGAPPYAKHKSWAGVPPKQVRPLKEIPPRFKKLLAAHAQVVHKTSAFKRSQYTGSPLVKQGHIEGGSRRGVESSGQYSFNPEAETFIPGQKYECIGQGVAPSCVQQAYLADADGATPLDLPHPTYTIHIPGGIPAYTCCTADNFAPSDASGLQQSSASRSPATACSPGAIYYANQVYSGAVIHVLRATRSAEPLRRL</sequence>
<dbReference type="GO" id="GO:0061578">
    <property type="term" value="F:K63-linked deubiquitinase activity"/>
    <property type="evidence" value="ECO:0007669"/>
    <property type="project" value="TreeGrafter"/>
</dbReference>
<feature type="region of interest" description="Disordered" evidence="1">
    <location>
        <begin position="129"/>
        <end position="185"/>
    </location>
</feature>
<evidence type="ECO:0000313" key="4">
    <source>
        <dbReference type="Proteomes" id="UP001209878"/>
    </source>
</evidence>
<feature type="compositionally biased region" description="Polar residues" evidence="1">
    <location>
        <begin position="400"/>
        <end position="420"/>
    </location>
</feature>
<accession>A0AAD9L0X4</accession>
<dbReference type="PANTHER" id="PTHR12419">
    <property type="entry name" value="OTU DOMAIN CONTAINING PROTEIN"/>
    <property type="match status" value="1"/>
</dbReference>
<evidence type="ECO:0000313" key="3">
    <source>
        <dbReference type="EMBL" id="KAK2181019.1"/>
    </source>
</evidence>
<dbReference type="Gene3D" id="3.90.70.80">
    <property type="match status" value="1"/>
</dbReference>
<feature type="region of interest" description="Disordered" evidence="1">
    <location>
        <begin position="509"/>
        <end position="534"/>
    </location>
</feature>
<dbReference type="InterPro" id="IPR038765">
    <property type="entry name" value="Papain-like_cys_pep_sf"/>
</dbReference>
<reference evidence="3" key="1">
    <citation type="journal article" date="2023" name="Mol. Biol. Evol.">
        <title>Third-Generation Sequencing Reveals the Adaptive Role of the Epigenome in Three Deep-Sea Polychaetes.</title>
        <authorList>
            <person name="Perez M."/>
            <person name="Aroh O."/>
            <person name="Sun Y."/>
            <person name="Lan Y."/>
            <person name="Juniper S.K."/>
            <person name="Young C.R."/>
            <person name="Angers B."/>
            <person name="Qian P.Y."/>
        </authorList>
    </citation>
    <scope>NUCLEOTIDE SEQUENCE</scope>
    <source>
        <strain evidence="3">R07B-5</strain>
    </source>
</reference>
<feature type="compositionally biased region" description="Low complexity" evidence="1">
    <location>
        <begin position="759"/>
        <end position="768"/>
    </location>
</feature>
<feature type="region of interest" description="Disordered" evidence="1">
    <location>
        <begin position="786"/>
        <end position="811"/>
    </location>
</feature>
<gene>
    <name evidence="3" type="ORF">NP493_415g02032</name>
</gene>
<dbReference type="InterPro" id="IPR050704">
    <property type="entry name" value="Peptidase_C85-like"/>
</dbReference>
<feature type="compositionally biased region" description="Polar residues" evidence="1">
    <location>
        <begin position="157"/>
        <end position="169"/>
    </location>
</feature>
<dbReference type="SUPFAM" id="SSF54001">
    <property type="entry name" value="Cysteine proteinases"/>
    <property type="match status" value="1"/>
</dbReference>
<dbReference type="AlphaFoldDB" id="A0AAD9L0X4"/>
<feature type="compositionally biased region" description="Pro residues" evidence="1">
    <location>
        <begin position="514"/>
        <end position="531"/>
    </location>
</feature>
<dbReference type="CDD" id="cd20380">
    <property type="entry name" value="Tudor_TDRD13-like"/>
    <property type="match status" value="1"/>
</dbReference>
<feature type="domain" description="OTU" evidence="2">
    <location>
        <begin position="1"/>
        <end position="94"/>
    </location>
</feature>
<feature type="region of interest" description="Disordered" evidence="1">
    <location>
        <begin position="400"/>
        <end position="421"/>
    </location>
</feature>
<protein>
    <recommendedName>
        <fullName evidence="2">OTU domain-containing protein</fullName>
    </recommendedName>
</protein>
<proteinExistence type="predicted"/>
<dbReference type="InterPro" id="IPR049770">
    <property type="entry name" value="OTU_Tudor"/>
</dbReference>
<feature type="region of interest" description="Disordered" evidence="1">
    <location>
        <begin position="746"/>
        <end position="773"/>
    </location>
</feature>
<name>A0AAD9L0X4_RIDPI</name>
<dbReference type="GO" id="GO:0004843">
    <property type="term" value="F:cysteine-type deubiquitinase activity"/>
    <property type="evidence" value="ECO:0007669"/>
    <property type="project" value="TreeGrafter"/>
</dbReference>
<keyword evidence="4" id="KW-1185">Reference proteome</keyword>
<dbReference type="GO" id="GO:0016579">
    <property type="term" value="P:protein deubiquitination"/>
    <property type="evidence" value="ECO:0007669"/>
    <property type="project" value="TreeGrafter"/>
</dbReference>
<dbReference type="EMBL" id="JAODUO010000415">
    <property type="protein sequence ID" value="KAK2181019.1"/>
    <property type="molecule type" value="Genomic_DNA"/>
</dbReference>
<dbReference type="InterPro" id="IPR003323">
    <property type="entry name" value="OTU_dom"/>
</dbReference>
<feature type="compositionally biased region" description="Basic and acidic residues" evidence="1">
    <location>
        <begin position="170"/>
        <end position="179"/>
    </location>
</feature>
<evidence type="ECO:0000259" key="2">
    <source>
        <dbReference type="PROSITE" id="PS50802"/>
    </source>
</evidence>
<feature type="region of interest" description="Disordered" evidence="1">
    <location>
        <begin position="474"/>
        <end position="497"/>
    </location>
</feature>
<dbReference type="Proteomes" id="UP001209878">
    <property type="component" value="Unassembled WGS sequence"/>
</dbReference>